<dbReference type="InterPro" id="IPR008271">
    <property type="entry name" value="Ser/Thr_kinase_AS"/>
</dbReference>
<keyword evidence="4 8" id="KW-0547">Nucleotide-binding</keyword>
<dbReference type="GO" id="GO:0006914">
    <property type="term" value="P:autophagy"/>
    <property type="evidence" value="ECO:0007669"/>
    <property type="project" value="UniProtKB-KW"/>
</dbReference>
<comment type="caution">
    <text evidence="12">The sequence shown here is derived from an EMBL/GenBank/DDBJ whole genome shotgun (WGS) entry which is preliminary data.</text>
</comment>
<dbReference type="GO" id="GO:0005524">
    <property type="term" value="F:ATP binding"/>
    <property type="evidence" value="ECO:0007669"/>
    <property type="project" value="UniProtKB-UniRule"/>
</dbReference>
<evidence type="ECO:0000256" key="8">
    <source>
        <dbReference type="PROSITE-ProRule" id="PRU10141"/>
    </source>
</evidence>
<dbReference type="SUPFAM" id="SSF56112">
    <property type="entry name" value="Protein kinase-like (PK-like)"/>
    <property type="match status" value="1"/>
</dbReference>
<dbReference type="SUPFAM" id="SSF49879">
    <property type="entry name" value="SMAD/FHA domain"/>
    <property type="match status" value="1"/>
</dbReference>
<dbReference type="GO" id="GO:0010506">
    <property type="term" value="P:regulation of autophagy"/>
    <property type="evidence" value="ECO:0007669"/>
    <property type="project" value="InterPro"/>
</dbReference>
<dbReference type="InterPro" id="IPR045269">
    <property type="entry name" value="Atg1-like"/>
</dbReference>
<evidence type="ECO:0000256" key="9">
    <source>
        <dbReference type="SAM" id="MobiDB-lite"/>
    </source>
</evidence>
<protein>
    <recommendedName>
        <fullName evidence="7">Autophagy-related protein 1</fullName>
    </recommendedName>
</protein>
<keyword evidence="6" id="KW-0072">Autophagy</keyword>
<feature type="region of interest" description="Disordered" evidence="9">
    <location>
        <begin position="694"/>
        <end position="717"/>
    </location>
</feature>
<gene>
    <name evidence="12" type="ORF">NKR19_g4005</name>
</gene>
<dbReference type="InterPro" id="IPR017441">
    <property type="entry name" value="Protein_kinase_ATP_BS"/>
</dbReference>
<feature type="domain" description="Protein kinase" evidence="11">
    <location>
        <begin position="291"/>
        <end position="575"/>
    </location>
</feature>
<keyword evidence="12" id="KW-0418">Kinase</keyword>
<feature type="binding site" evidence="8">
    <location>
        <position position="320"/>
    </location>
    <ligand>
        <name>ATP</name>
        <dbReference type="ChEBI" id="CHEBI:30616"/>
    </ligand>
</feature>
<dbReference type="InterPro" id="IPR000253">
    <property type="entry name" value="FHA_dom"/>
</dbReference>
<keyword evidence="13" id="KW-1185">Reference proteome</keyword>
<feature type="region of interest" description="Disordered" evidence="9">
    <location>
        <begin position="766"/>
        <end position="794"/>
    </location>
</feature>
<dbReference type="SMART" id="SM00240">
    <property type="entry name" value="FHA"/>
    <property type="match status" value="1"/>
</dbReference>
<evidence type="ECO:0000256" key="2">
    <source>
        <dbReference type="ARBA" id="ARBA00005575"/>
    </source>
</evidence>
<evidence type="ECO:0000313" key="13">
    <source>
        <dbReference type="Proteomes" id="UP001174691"/>
    </source>
</evidence>
<feature type="region of interest" description="Disordered" evidence="9">
    <location>
        <begin position="1"/>
        <end position="35"/>
    </location>
</feature>
<evidence type="ECO:0000259" key="11">
    <source>
        <dbReference type="PROSITE" id="PS50011"/>
    </source>
</evidence>
<feature type="compositionally biased region" description="Low complexity" evidence="9">
    <location>
        <begin position="1215"/>
        <end position="1239"/>
    </location>
</feature>
<dbReference type="SMART" id="SM00220">
    <property type="entry name" value="S_TKc"/>
    <property type="match status" value="1"/>
</dbReference>
<dbReference type="Proteomes" id="UP001174691">
    <property type="component" value="Unassembled WGS sequence"/>
</dbReference>
<feature type="compositionally biased region" description="Acidic residues" evidence="9">
    <location>
        <begin position="73"/>
        <end position="92"/>
    </location>
</feature>
<dbReference type="EMBL" id="JANBVN010000047">
    <property type="protein sequence ID" value="KAJ9157005.1"/>
    <property type="molecule type" value="Genomic_DNA"/>
</dbReference>
<evidence type="ECO:0000256" key="1">
    <source>
        <dbReference type="ARBA" id="ARBA00004623"/>
    </source>
</evidence>
<reference evidence="12" key="1">
    <citation type="submission" date="2022-07" db="EMBL/GenBank/DDBJ databases">
        <title>Fungi with potential for degradation of polypropylene.</title>
        <authorList>
            <person name="Gostincar C."/>
        </authorList>
    </citation>
    <scope>NUCLEOTIDE SEQUENCE</scope>
    <source>
        <strain evidence="12">EXF-13287</strain>
    </source>
</reference>
<dbReference type="Gene3D" id="2.60.200.20">
    <property type="match status" value="1"/>
</dbReference>
<evidence type="ECO:0000256" key="6">
    <source>
        <dbReference type="ARBA" id="ARBA00023006"/>
    </source>
</evidence>
<feature type="compositionally biased region" description="Basic and acidic residues" evidence="9">
    <location>
        <begin position="694"/>
        <end position="703"/>
    </location>
</feature>
<feature type="region of interest" description="Disordered" evidence="9">
    <location>
        <begin position="59"/>
        <end position="93"/>
    </location>
</feature>
<feature type="compositionally biased region" description="Low complexity" evidence="9">
    <location>
        <begin position="1127"/>
        <end position="1137"/>
    </location>
</feature>
<dbReference type="PANTHER" id="PTHR24348">
    <property type="entry name" value="SERINE/THREONINE-PROTEIN KINASE UNC-51-RELATED"/>
    <property type="match status" value="1"/>
</dbReference>
<evidence type="ECO:0000256" key="5">
    <source>
        <dbReference type="ARBA" id="ARBA00022840"/>
    </source>
</evidence>
<dbReference type="AlphaFoldDB" id="A0AA38S687"/>
<dbReference type="Pfam" id="PF00498">
    <property type="entry name" value="FHA"/>
    <property type="match status" value="1"/>
</dbReference>
<dbReference type="PROSITE" id="PS00108">
    <property type="entry name" value="PROTEIN_KINASE_ST"/>
    <property type="match status" value="1"/>
</dbReference>
<dbReference type="GO" id="GO:0004674">
    <property type="term" value="F:protein serine/threonine kinase activity"/>
    <property type="evidence" value="ECO:0007669"/>
    <property type="project" value="InterPro"/>
</dbReference>
<feature type="domain" description="FHA" evidence="10">
    <location>
        <begin position="120"/>
        <end position="173"/>
    </location>
</feature>
<sequence length="1259" mass="140403">MDRIHPIGEDEATQATQQATQTALDPRRVGKQNSGFSDEELADIICILVPSSSRARSEAYEIARESSQHLVGGDDEDDDNELMGPSDDEDLGLDSHRQDHRKYAIALRFSAQVKNPLLGFTFGRNAARCDICFTNDPHRRLSNVHFRIFYNDYGVLMLEDRSTNGTIVNSKLLRANKDPSRILQNGTTVEVLSHVDSNDLKFIVRIPKREGDYAAAWNRNFRDYMSKLEALRVNANATITPGPRGPVDLFPAEAPGNLKRPQRRPALDLPNETTQDGSDRLSRDWTESERYHRVGKIGQGAFATVYKVTDKFHGIPYAAKELDKRKFMKNGVVDQKVENEMNIMQRIKHPNIVGYIDHLDWDEKLLIIIMEYVPGGDLGSLIQKERPLNEDAVRTMARQLLGALGYLHQHNITHRDVKPDNILISSQQPFVVKLTDFGLSKMVDSEQTFLQTFCGTLLYCAPEVYTEFEEYDEFGHRNPRNRQRRPRGQRYDHAVDIWSLGGVLFYALTGCPPYPVKAGVSYTELLYQIMTRPLDVSPLVRAGISGAGIDFIRRMLNRRPEQRATVEMLENHPWLGGSGLPPHLTAGDSYDEISDDGLDHQASQLSLNDANDHGDPIPDDLEEYYDENEFMGYESEKENLTFGAANQGPPRLFGEVNVSAIGSSGVIPAERLNLPVSANSLATTDILGEYEVRDSFDSEDTPKGKQQRSQPDSGPGLRVSVLSASQSRSVNDLNNMTFDVESQDLGGAESIMENLNMRSLAASHFPSHDSNYFSTSKRKTSYENSDGSQSSVSRDRPIIKRFKSEALIDSMTDYSSDDDGETELLAHIPPVARARSTRQMDEPVNKSTYWTAGDRKSYHLRYPEMTQFQLDAFRSAASARGEEFAPGKTPLWQIAMKYFPPAHYEQVVAKTPLDVETVSNASGDTRAARASGLRDAQHADEPPPTAGPTPASDDDIPDTLVPAHHNIIVPLPNPPGKRIVASLQSSASSVISNISLLITESMLSWGRHPDNIRVYEPSKEVKVPKYALKIMLWKPGYDPSRDFRPWNQNLEKGAEDAFHFYISTKSTCGIHVNDVLLRSHESKTPSSPSRYWMRLHDGDVISVWTGDPALRPPPKTEVVFRCAWGGSSLPRSSSSPSDENTPPATSVPSLVPEQIAKRLDELCTKTERRIKFNDEHDFKIAEAEIDRNERAEDIGPERERSRVFEVRRQEACRALAAARNSASRKGSPAFSSRASPAPAAGGGLRTVAVRARGSEGTDG</sequence>
<dbReference type="PROSITE" id="PS50011">
    <property type="entry name" value="PROTEIN_KINASE_DOM"/>
    <property type="match status" value="1"/>
</dbReference>
<accession>A0AA38S687</accession>
<feature type="region of interest" description="Disordered" evidence="9">
    <location>
        <begin position="1215"/>
        <end position="1259"/>
    </location>
</feature>
<evidence type="ECO:0000259" key="10">
    <source>
        <dbReference type="PROSITE" id="PS50006"/>
    </source>
</evidence>
<feature type="region of interest" description="Disordered" evidence="9">
    <location>
        <begin position="1127"/>
        <end position="1151"/>
    </location>
</feature>
<dbReference type="Pfam" id="PF00069">
    <property type="entry name" value="Pkinase"/>
    <property type="match status" value="1"/>
</dbReference>
<comment type="subcellular location">
    <subcellularLocation>
        <location evidence="1">Preautophagosomal structure membrane</location>
        <topology evidence="1">Peripheral membrane protein</topology>
    </subcellularLocation>
</comment>
<keyword evidence="3" id="KW-0813">Transport</keyword>
<evidence type="ECO:0000313" key="12">
    <source>
        <dbReference type="EMBL" id="KAJ9157005.1"/>
    </source>
</evidence>
<organism evidence="12 13">
    <name type="scientific">Coniochaeta hoffmannii</name>
    <dbReference type="NCBI Taxonomy" id="91930"/>
    <lineage>
        <taxon>Eukaryota</taxon>
        <taxon>Fungi</taxon>
        <taxon>Dikarya</taxon>
        <taxon>Ascomycota</taxon>
        <taxon>Pezizomycotina</taxon>
        <taxon>Sordariomycetes</taxon>
        <taxon>Sordariomycetidae</taxon>
        <taxon>Coniochaetales</taxon>
        <taxon>Coniochaetaceae</taxon>
        <taxon>Coniochaeta</taxon>
    </lineage>
</organism>
<keyword evidence="12" id="KW-0808">Transferase</keyword>
<dbReference type="GO" id="GO:0034045">
    <property type="term" value="C:phagophore assembly site membrane"/>
    <property type="evidence" value="ECO:0007669"/>
    <property type="project" value="UniProtKB-SubCell"/>
</dbReference>
<feature type="region of interest" description="Disordered" evidence="9">
    <location>
        <begin position="254"/>
        <end position="285"/>
    </location>
</feature>
<dbReference type="FunFam" id="3.30.200.20:FF:000470">
    <property type="entry name" value="Serine/threonine-protein kinase RAD53"/>
    <property type="match status" value="1"/>
</dbReference>
<name>A0AA38S687_9PEZI</name>
<proteinExistence type="inferred from homology"/>
<dbReference type="PROSITE" id="PS50006">
    <property type="entry name" value="FHA_DOMAIN"/>
    <property type="match status" value="1"/>
</dbReference>
<dbReference type="PROSITE" id="PS00107">
    <property type="entry name" value="PROTEIN_KINASE_ATP"/>
    <property type="match status" value="1"/>
</dbReference>
<feature type="compositionally biased region" description="Low complexity" evidence="9">
    <location>
        <begin position="13"/>
        <end position="23"/>
    </location>
</feature>
<evidence type="ECO:0000256" key="3">
    <source>
        <dbReference type="ARBA" id="ARBA00022448"/>
    </source>
</evidence>
<dbReference type="InterPro" id="IPR000719">
    <property type="entry name" value="Prot_kinase_dom"/>
</dbReference>
<keyword evidence="5 8" id="KW-0067">ATP-binding</keyword>
<evidence type="ECO:0000256" key="4">
    <source>
        <dbReference type="ARBA" id="ARBA00022741"/>
    </source>
</evidence>
<feature type="compositionally biased region" description="Polar residues" evidence="9">
    <location>
        <begin position="782"/>
        <end position="792"/>
    </location>
</feature>
<dbReference type="Gene3D" id="1.10.510.10">
    <property type="entry name" value="Transferase(Phosphotransferase) domain 1"/>
    <property type="match status" value="1"/>
</dbReference>
<dbReference type="InterPro" id="IPR011009">
    <property type="entry name" value="Kinase-like_dom_sf"/>
</dbReference>
<comment type="similarity">
    <text evidence="2">Belongs to the protein kinase superfamily. CAMK Ser/Thr protein kinase family. CHEK2 subfamily.</text>
</comment>
<dbReference type="InterPro" id="IPR008984">
    <property type="entry name" value="SMAD_FHA_dom_sf"/>
</dbReference>
<feature type="region of interest" description="Disordered" evidence="9">
    <location>
        <begin position="920"/>
        <end position="959"/>
    </location>
</feature>
<evidence type="ECO:0000256" key="7">
    <source>
        <dbReference type="ARBA" id="ARBA00030237"/>
    </source>
</evidence>
<feature type="compositionally biased region" description="Polar residues" evidence="9">
    <location>
        <begin position="1138"/>
        <end position="1148"/>
    </location>
</feature>